<evidence type="ECO:0000313" key="7">
    <source>
        <dbReference type="EMBL" id="KAK5080840.1"/>
    </source>
</evidence>
<dbReference type="InterPro" id="IPR020843">
    <property type="entry name" value="ER"/>
</dbReference>
<dbReference type="Pfam" id="PF00107">
    <property type="entry name" value="ADH_zinc_N"/>
    <property type="match status" value="1"/>
</dbReference>
<evidence type="ECO:0000259" key="6">
    <source>
        <dbReference type="SMART" id="SM00829"/>
    </source>
</evidence>
<protein>
    <recommendedName>
        <fullName evidence="6">Enoyl reductase (ER) domain-containing protein</fullName>
    </recommendedName>
</protein>
<evidence type="ECO:0000256" key="1">
    <source>
        <dbReference type="ARBA" id="ARBA00001947"/>
    </source>
</evidence>
<keyword evidence="3" id="KW-0479">Metal-binding</keyword>
<dbReference type="InterPro" id="IPR011032">
    <property type="entry name" value="GroES-like_sf"/>
</dbReference>
<keyword evidence="8" id="KW-1185">Reference proteome</keyword>
<comment type="similarity">
    <text evidence="2">Belongs to the zinc-containing alcohol dehydrogenase family.</text>
</comment>
<gene>
    <name evidence="7" type="ORF">LTR24_008357</name>
</gene>
<sequence length="372" mass="39761">MATTTEALPSSMLAAQITEFNKPHSINTIPLPDIHNLAPHDLYLKVAVSGLCHSDLEYLKGTFPHISLPITGSHEGTGVLIAKGSAVDYFDIDDRILAGQTFGRCGDCEICRGPENYRHYCPNRETMMSVHRNGAFQEYLVVDGREAAKIPEGMSFATAAPLACAGMTSWRGVKQCDLKPGEWIGVVGSGGGLGHLAVQMAQKAFGLKVVGVDARDEGLALTGEAGADLVLDAREGKEKMVETVHSVTDGKGVHACLNVSDAKSAAPTAAAITRNHGTVVQVALIDDVALPFNDVIFRDIRLKGSFMASQAEIQEMLHAVVQHKIKLENNVFLGIKEIPKAVEMLKNGQYRGKACIVVDEEAPGVLPGNGRL</sequence>
<evidence type="ECO:0000256" key="2">
    <source>
        <dbReference type="ARBA" id="ARBA00008072"/>
    </source>
</evidence>
<organism evidence="7 8">
    <name type="scientific">Lithohypha guttulata</name>
    <dbReference type="NCBI Taxonomy" id="1690604"/>
    <lineage>
        <taxon>Eukaryota</taxon>
        <taxon>Fungi</taxon>
        <taxon>Dikarya</taxon>
        <taxon>Ascomycota</taxon>
        <taxon>Pezizomycotina</taxon>
        <taxon>Eurotiomycetes</taxon>
        <taxon>Chaetothyriomycetidae</taxon>
        <taxon>Chaetothyriales</taxon>
        <taxon>Trichomeriaceae</taxon>
        <taxon>Lithohypha</taxon>
    </lineage>
</organism>
<dbReference type="SMART" id="SM00829">
    <property type="entry name" value="PKS_ER"/>
    <property type="match status" value="1"/>
</dbReference>
<keyword evidence="5" id="KW-0560">Oxidoreductase</keyword>
<evidence type="ECO:0000256" key="4">
    <source>
        <dbReference type="ARBA" id="ARBA00022833"/>
    </source>
</evidence>
<dbReference type="PANTHER" id="PTHR42940">
    <property type="entry name" value="ALCOHOL DEHYDROGENASE 1-RELATED"/>
    <property type="match status" value="1"/>
</dbReference>
<dbReference type="InterPro" id="IPR036291">
    <property type="entry name" value="NAD(P)-bd_dom_sf"/>
</dbReference>
<dbReference type="InterPro" id="IPR013154">
    <property type="entry name" value="ADH-like_N"/>
</dbReference>
<keyword evidence="4" id="KW-0862">Zinc</keyword>
<dbReference type="Proteomes" id="UP001345013">
    <property type="component" value="Unassembled WGS sequence"/>
</dbReference>
<name>A0ABR0K054_9EURO</name>
<dbReference type="SUPFAM" id="SSF51735">
    <property type="entry name" value="NAD(P)-binding Rossmann-fold domains"/>
    <property type="match status" value="1"/>
</dbReference>
<dbReference type="InterPro" id="IPR013149">
    <property type="entry name" value="ADH-like_C"/>
</dbReference>
<evidence type="ECO:0000256" key="3">
    <source>
        <dbReference type="ARBA" id="ARBA00022723"/>
    </source>
</evidence>
<accession>A0ABR0K054</accession>
<reference evidence="7 8" key="1">
    <citation type="submission" date="2023-08" db="EMBL/GenBank/DDBJ databases">
        <title>Black Yeasts Isolated from many extreme environments.</title>
        <authorList>
            <person name="Coleine C."/>
            <person name="Stajich J.E."/>
            <person name="Selbmann L."/>
        </authorList>
    </citation>
    <scope>NUCLEOTIDE SEQUENCE [LARGE SCALE GENOMIC DNA]</scope>
    <source>
        <strain evidence="7 8">CCFEE 5885</strain>
    </source>
</reference>
<comment type="cofactor">
    <cofactor evidence="1">
        <name>Zn(2+)</name>
        <dbReference type="ChEBI" id="CHEBI:29105"/>
    </cofactor>
</comment>
<dbReference type="Gene3D" id="3.40.50.720">
    <property type="entry name" value="NAD(P)-binding Rossmann-like Domain"/>
    <property type="match status" value="1"/>
</dbReference>
<comment type="caution">
    <text evidence="7">The sequence shown here is derived from an EMBL/GenBank/DDBJ whole genome shotgun (WGS) entry which is preliminary data.</text>
</comment>
<dbReference type="SUPFAM" id="SSF50129">
    <property type="entry name" value="GroES-like"/>
    <property type="match status" value="1"/>
</dbReference>
<dbReference type="PANTHER" id="PTHR42940:SF8">
    <property type="entry name" value="VACUOLAR PROTEIN SORTING-ASSOCIATED PROTEIN 11"/>
    <property type="match status" value="1"/>
</dbReference>
<feature type="domain" description="Enoyl reductase (ER)" evidence="6">
    <location>
        <begin position="24"/>
        <end position="356"/>
    </location>
</feature>
<proteinExistence type="inferred from homology"/>
<evidence type="ECO:0000313" key="8">
    <source>
        <dbReference type="Proteomes" id="UP001345013"/>
    </source>
</evidence>
<dbReference type="EMBL" id="JAVRRG010000143">
    <property type="protein sequence ID" value="KAK5080840.1"/>
    <property type="molecule type" value="Genomic_DNA"/>
</dbReference>
<dbReference type="Pfam" id="PF08240">
    <property type="entry name" value="ADH_N"/>
    <property type="match status" value="1"/>
</dbReference>
<dbReference type="Gene3D" id="3.90.180.10">
    <property type="entry name" value="Medium-chain alcohol dehydrogenases, catalytic domain"/>
    <property type="match status" value="1"/>
</dbReference>
<evidence type="ECO:0000256" key="5">
    <source>
        <dbReference type="ARBA" id="ARBA00023002"/>
    </source>
</evidence>